<dbReference type="InterPro" id="IPR029260">
    <property type="entry name" value="DSPn"/>
</dbReference>
<keyword evidence="4" id="KW-0904">Protein phosphatase</keyword>
<protein>
    <recommendedName>
        <fullName evidence="2">protein-tyrosine-phosphatase</fullName>
        <ecNumber evidence="2">3.1.3.48</ecNumber>
    </recommendedName>
</protein>
<sequence>MHGTWMDRAALLSRERFLLNRKYRSDALGLTLHVKPLPGAFANCIVAVEQRDSPFSQDGYRRMCLSYDMKDLGEITICNWNSAFRYPFAMYEQKNFGFSKKNYHSYDNRNINPDEITTVYKHPDVIYVCEYIKDKFYFATLRNGRKDAKSTSNIHFFTTDDELIYNNFYNDFGPLNLACLYKYCCKINKKLENPGNEHRQIVHYTSQRDHKRANAAYLIASYAVLYLNKTPKEAYNILFMGGEIPIKSFRDASMGSAIYSLHLLDCLNALKKAASFGFFNFDDFDVFEYEKYEDMRNGGLNWMVPQKFLAFVGPSTEPDTPYHPPECYIDYFLKNQVTAVVRLNKKVYDASRFTEVGITHYDMFMPDGTVPPRRILNEFLQLSENTIIGHQQAWLENIEKNLLNAGQQYKLKYYEDGDVILHHKCGIYSIVDKQERKLHYTSDEGCTGKLRNFRGSNDLERVPQKYRVTDPHIITQGDRLNEIKMNRFKSSRNSESRQKNCISYGLDALKNARRRK</sequence>
<feature type="domain" description="Dual specificity/tyrosine protein phosphatase N-terminal" evidence="5">
    <location>
        <begin position="130"/>
        <end position="273"/>
    </location>
</feature>
<comment type="similarity">
    <text evidence="1">Belongs to the protein-tyrosine phosphatase family. Non-receptor class CDC14 subfamily.</text>
</comment>
<dbReference type="EC" id="3.1.3.48" evidence="2"/>
<dbReference type="Proteomes" id="UP000053105">
    <property type="component" value="Unassembled WGS sequence"/>
</dbReference>
<evidence type="ECO:0000259" key="5">
    <source>
        <dbReference type="Pfam" id="PF14671"/>
    </source>
</evidence>
<accession>A0A0M8ZPR9</accession>
<evidence type="ECO:0000313" key="6">
    <source>
        <dbReference type="EMBL" id="KOX68595.1"/>
    </source>
</evidence>
<dbReference type="STRING" id="166423.A0A0M8ZPR9"/>
<reference evidence="6 7" key="1">
    <citation type="submission" date="2015-07" db="EMBL/GenBank/DDBJ databases">
        <title>The genome of Melipona quadrifasciata.</title>
        <authorList>
            <person name="Pan H."/>
            <person name="Kapheim K."/>
        </authorList>
    </citation>
    <scope>NUCLEOTIDE SEQUENCE [LARGE SCALE GENOMIC DNA]</scope>
    <source>
        <strain evidence="6">0111107301</strain>
        <tissue evidence="6">Whole body</tissue>
    </source>
</reference>
<dbReference type="SUPFAM" id="SSF52799">
    <property type="entry name" value="(Phosphotyrosine protein) phosphatases II"/>
    <property type="match status" value="2"/>
</dbReference>
<dbReference type="AlphaFoldDB" id="A0A0M8ZPR9"/>
<dbReference type="InterPro" id="IPR050561">
    <property type="entry name" value="PTP"/>
</dbReference>
<dbReference type="InterPro" id="IPR029021">
    <property type="entry name" value="Prot-tyrosine_phosphatase-like"/>
</dbReference>
<dbReference type="Pfam" id="PF14671">
    <property type="entry name" value="DSPn"/>
    <property type="match status" value="1"/>
</dbReference>
<organism evidence="6 7">
    <name type="scientific">Melipona quadrifasciata</name>
    <dbReference type="NCBI Taxonomy" id="166423"/>
    <lineage>
        <taxon>Eukaryota</taxon>
        <taxon>Metazoa</taxon>
        <taxon>Ecdysozoa</taxon>
        <taxon>Arthropoda</taxon>
        <taxon>Hexapoda</taxon>
        <taxon>Insecta</taxon>
        <taxon>Pterygota</taxon>
        <taxon>Neoptera</taxon>
        <taxon>Endopterygota</taxon>
        <taxon>Hymenoptera</taxon>
        <taxon>Apocrita</taxon>
        <taxon>Aculeata</taxon>
        <taxon>Apoidea</taxon>
        <taxon>Anthophila</taxon>
        <taxon>Apidae</taxon>
        <taxon>Melipona</taxon>
    </lineage>
</organism>
<evidence type="ECO:0000256" key="1">
    <source>
        <dbReference type="ARBA" id="ARBA00007315"/>
    </source>
</evidence>
<evidence type="ECO:0000256" key="2">
    <source>
        <dbReference type="ARBA" id="ARBA00013064"/>
    </source>
</evidence>
<dbReference type="EMBL" id="KQ435922">
    <property type="protein sequence ID" value="KOX68595.1"/>
    <property type="molecule type" value="Genomic_DNA"/>
</dbReference>
<dbReference type="Gene3D" id="3.90.190.10">
    <property type="entry name" value="Protein tyrosine phosphatase superfamily"/>
    <property type="match status" value="2"/>
</dbReference>
<dbReference type="PANTHER" id="PTHR23339">
    <property type="entry name" value="TYROSINE SPECIFIC PROTEIN PHOSPHATASE AND DUAL SPECIFICITY PROTEIN PHOSPHATASE"/>
    <property type="match status" value="1"/>
</dbReference>
<evidence type="ECO:0000256" key="4">
    <source>
        <dbReference type="ARBA" id="ARBA00022912"/>
    </source>
</evidence>
<dbReference type="GO" id="GO:0004725">
    <property type="term" value="F:protein tyrosine phosphatase activity"/>
    <property type="evidence" value="ECO:0007669"/>
    <property type="project" value="UniProtKB-EC"/>
</dbReference>
<dbReference type="OrthoDB" id="266663at2759"/>
<dbReference type="FunFam" id="3.90.190.10:FF:000006">
    <property type="entry name" value="Dual specificity protein phosphatase CDC14B"/>
    <property type="match status" value="1"/>
</dbReference>
<evidence type="ECO:0000313" key="7">
    <source>
        <dbReference type="Proteomes" id="UP000053105"/>
    </source>
</evidence>
<keyword evidence="7" id="KW-1185">Reference proteome</keyword>
<name>A0A0M8ZPR9_9HYME</name>
<dbReference type="CDD" id="cd17657">
    <property type="entry name" value="CDC14_N"/>
    <property type="match status" value="1"/>
</dbReference>
<gene>
    <name evidence="6" type="ORF">WN51_04081</name>
</gene>
<proteinExistence type="inferred from homology"/>
<evidence type="ECO:0000256" key="3">
    <source>
        <dbReference type="ARBA" id="ARBA00022801"/>
    </source>
</evidence>
<keyword evidence="3" id="KW-0378">Hydrolase</keyword>